<dbReference type="EC" id="3.1.4.1" evidence="5"/>
<keyword evidence="13" id="KW-1185">Reference proteome</keyword>
<evidence type="ECO:0000256" key="6">
    <source>
        <dbReference type="ARBA" id="ARBA00022722"/>
    </source>
</evidence>
<comment type="caution">
    <text evidence="12">The sequence shown here is derived from an EMBL/GenBank/DDBJ whole genome shotgun (WGS) entry which is preliminary data.</text>
</comment>
<dbReference type="GO" id="GO:0004528">
    <property type="term" value="F:phosphodiesterase I activity"/>
    <property type="evidence" value="ECO:0007669"/>
    <property type="project" value="UniProtKB-EC"/>
</dbReference>
<keyword evidence="6" id="KW-0540">Nuclease</keyword>
<dbReference type="Proteomes" id="UP000029224">
    <property type="component" value="Unassembled WGS sequence"/>
</dbReference>
<comment type="catalytic activity">
    <reaction evidence="1">
        <text>Hydrolytically removes 5'-nucleotides successively from the 3'-hydroxy termini of 3'-hydroxy-terminated oligonucleotides.</text>
        <dbReference type="EC" id="3.1.4.1"/>
    </reaction>
</comment>
<reference evidence="12 13" key="1">
    <citation type="submission" date="2014-09" db="EMBL/GenBank/DDBJ databases">
        <title>Vibrio maritimus JCM 19240. (C210) whole genome shotgun sequence.</title>
        <authorList>
            <person name="Sawabe T."/>
            <person name="Meirelles P."/>
            <person name="Nakanishi M."/>
            <person name="Sayaka M."/>
            <person name="Hattori M."/>
            <person name="Ohkuma M."/>
        </authorList>
    </citation>
    <scope>NUCLEOTIDE SEQUENCE [LARGE SCALE GENOMIC DNA]</scope>
    <source>
        <strain evidence="12 13">JCM 19240</strain>
    </source>
</reference>
<dbReference type="GO" id="GO:0003676">
    <property type="term" value="F:nucleic acid binding"/>
    <property type="evidence" value="ECO:0007669"/>
    <property type="project" value="InterPro"/>
</dbReference>
<evidence type="ECO:0000256" key="2">
    <source>
        <dbReference type="ARBA" id="ARBA00001936"/>
    </source>
</evidence>
<evidence type="ECO:0000256" key="1">
    <source>
        <dbReference type="ARBA" id="ARBA00000983"/>
    </source>
</evidence>
<name>A0A090T1B1_9VIBR</name>
<dbReference type="Gene3D" id="3.40.1350.10">
    <property type="match status" value="1"/>
</dbReference>
<dbReference type="GO" id="GO:0036297">
    <property type="term" value="P:interstrand cross-link repair"/>
    <property type="evidence" value="ECO:0007669"/>
    <property type="project" value="InterPro"/>
</dbReference>
<dbReference type="PANTHER" id="PTHR15749:SF4">
    <property type="entry name" value="FANCONI-ASSOCIATED NUCLEASE 1"/>
    <property type="match status" value="1"/>
</dbReference>
<dbReference type="SMART" id="SM00990">
    <property type="entry name" value="VRR_NUC"/>
    <property type="match status" value="1"/>
</dbReference>
<evidence type="ECO:0000256" key="9">
    <source>
        <dbReference type="ARBA" id="ARBA00022842"/>
    </source>
</evidence>
<comment type="similarity">
    <text evidence="4">Belongs to the FAN1 family.</text>
</comment>
<dbReference type="InterPro" id="IPR011856">
    <property type="entry name" value="tRNA_endonuc-like_dom_sf"/>
</dbReference>
<organism evidence="12 13">
    <name type="scientific">Vibrio maritimus</name>
    <dbReference type="NCBI Taxonomy" id="990268"/>
    <lineage>
        <taxon>Bacteria</taxon>
        <taxon>Pseudomonadati</taxon>
        <taxon>Pseudomonadota</taxon>
        <taxon>Gammaproteobacteria</taxon>
        <taxon>Vibrionales</taxon>
        <taxon>Vibrionaceae</taxon>
        <taxon>Vibrio</taxon>
    </lineage>
</organism>
<dbReference type="Pfam" id="PF08774">
    <property type="entry name" value="VRR_NUC"/>
    <property type="match status" value="1"/>
</dbReference>
<keyword evidence="9" id="KW-0460">Magnesium</keyword>
<evidence type="ECO:0000256" key="8">
    <source>
        <dbReference type="ARBA" id="ARBA00022801"/>
    </source>
</evidence>
<proteinExistence type="inferred from homology"/>
<evidence type="ECO:0000259" key="11">
    <source>
        <dbReference type="SMART" id="SM00990"/>
    </source>
</evidence>
<dbReference type="InterPro" id="IPR014883">
    <property type="entry name" value="VRR_NUC"/>
</dbReference>
<comment type="cofactor">
    <cofactor evidence="3">
        <name>Mg(2+)</name>
        <dbReference type="ChEBI" id="CHEBI:18420"/>
    </cofactor>
</comment>
<evidence type="ECO:0000256" key="7">
    <source>
        <dbReference type="ARBA" id="ARBA00022723"/>
    </source>
</evidence>
<evidence type="ECO:0000256" key="5">
    <source>
        <dbReference type="ARBA" id="ARBA00012029"/>
    </source>
</evidence>
<gene>
    <name evidence="12" type="ORF">JCM19240_2501</name>
</gene>
<keyword evidence="7" id="KW-0479">Metal-binding</keyword>
<dbReference type="OrthoDB" id="9803913at2"/>
<reference evidence="12 13" key="2">
    <citation type="submission" date="2014-09" db="EMBL/GenBank/DDBJ databases">
        <authorList>
            <consortium name="NBRP consortium"/>
            <person name="Sawabe T."/>
            <person name="Meirelles P."/>
            <person name="Nakanishi M."/>
            <person name="Sayaka M."/>
            <person name="Hattori M."/>
            <person name="Ohkuma M."/>
        </authorList>
    </citation>
    <scope>NUCLEOTIDE SEQUENCE [LARGE SCALE GENOMIC DNA]</scope>
    <source>
        <strain evidence="12 13">JCM 19240</strain>
    </source>
</reference>
<feature type="domain" description="VRR-NUC" evidence="11">
    <location>
        <begin position="1"/>
        <end position="80"/>
    </location>
</feature>
<evidence type="ECO:0000313" key="12">
    <source>
        <dbReference type="EMBL" id="GAL33805.1"/>
    </source>
</evidence>
<dbReference type="AlphaFoldDB" id="A0A090T1B1"/>
<comment type="cofactor">
    <cofactor evidence="2">
        <name>Mn(2+)</name>
        <dbReference type="ChEBI" id="CHEBI:29035"/>
    </cofactor>
</comment>
<dbReference type="PANTHER" id="PTHR15749">
    <property type="entry name" value="FANCONI-ASSOCIATED NUCLEASE 1"/>
    <property type="match status" value="1"/>
</dbReference>
<evidence type="ECO:0000256" key="4">
    <source>
        <dbReference type="ARBA" id="ARBA00005533"/>
    </source>
</evidence>
<evidence type="ECO:0000256" key="10">
    <source>
        <dbReference type="ARBA" id="ARBA00023211"/>
    </source>
</evidence>
<dbReference type="InterPro" id="IPR033315">
    <property type="entry name" value="Fan1-like"/>
</dbReference>
<evidence type="ECO:0000313" key="13">
    <source>
        <dbReference type="Proteomes" id="UP000029224"/>
    </source>
</evidence>
<sequence length="81" mass="9572">MLTLAIESISNNQLVGLFEVMLADIRAYRSGQPDVVAFKDGDWMWCEVKGPGDKLQHNQIRWMKQFERLNIRYQVCYVNHR</sequence>
<keyword evidence="10" id="KW-0464">Manganese</keyword>
<dbReference type="EMBL" id="BBMT01000003">
    <property type="protein sequence ID" value="GAL33805.1"/>
    <property type="molecule type" value="Genomic_DNA"/>
</dbReference>
<evidence type="ECO:0000256" key="3">
    <source>
        <dbReference type="ARBA" id="ARBA00001946"/>
    </source>
</evidence>
<protein>
    <recommendedName>
        <fullName evidence="5">phosphodiesterase I</fullName>
        <ecNumber evidence="5">3.1.4.1</ecNumber>
    </recommendedName>
</protein>
<accession>A0A090T1B1</accession>
<keyword evidence="8" id="KW-0378">Hydrolase</keyword>